<gene>
    <name evidence="8" type="ORF">NCTC9810_01413</name>
</gene>
<dbReference type="PANTHER" id="PTHR46795:SF3">
    <property type="entry name" value="ABC TRANSPORTER PERMEASE"/>
    <property type="match status" value="1"/>
</dbReference>
<protein>
    <submittedName>
        <fullName evidence="8">FtsX-like permease family</fullName>
    </submittedName>
</protein>
<feature type="transmembrane region" description="Helical" evidence="6">
    <location>
        <begin position="289"/>
        <end position="311"/>
    </location>
</feature>
<keyword evidence="5 6" id="KW-0472">Membrane</keyword>
<dbReference type="InterPro" id="IPR027022">
    <property type="entry name" value="ABC_permease_BceB-typ"/>
</dbReference>
<evidence type="ECO:0000259" key="7">
    <source>
        <dbReference type="Pfam" id="PF02687"/>
    </source>
</evidence>
<name>A0A380WW82_9FIRM</name>
<evidence type="ECO:0000313" key="8">
    <source>
        <dbReference type="EMBL" id="SUU93063.1"/>
    </source>
</evidence>
<feature type="transmembrane region" description="Helical" evidence="6">
    <location>
        <begin position="526"/>
        <end position="553"/>
    </location>
</feature>
<dbReference type="Pfam" id="PF02687">
    <property type="entry name" value="FtsX"/>
    <property type="match status" value="1"/>
</dbReference>
<feature type="domain" description="ABC3 transporter permease C-terminal" evidence="7">
    <location>
        <begin position="63"/>
        <end position="173"/>
    </location>
</feature>
<dbReference type="InterPro" id="IPR052536">
    <property type="entry name" value="ABC-4_Integral_Memb_Prot"/>
</dbReference>
<evidence type="ECO:0000256" key="5">
    <source>
        <dbReference type="ARBA" id="ARBA00023136"/>
    </source>
</evidence>
<feature type="transmembrane region" description="Helical" evidence="6">
    <location>
        <begin position="110"/>
        <end position="131"/>
    </location>
</feature>
<accession>A0A380WW82</accession>
<sequence>MNSLYKNLAEDGIRRHKRLYYPFIGTTVFFIVLINLCLSISADPVIETFFGATTIGTLMDLGSIILLIFALLTISQNYNFIQKNKADESALYLMLGMEKKHLIKIYLHELLILYLRSLIIGTLISLISYKLVFAGFLKLMNSDINVLESGIFPVIQPLVLTALIFLAIFALLLLKQIFKNRNFTPINYMQESKAGQKAPKHPAIIGILGIICIGLGYYISLSTDNPMKAFRLFFVAVLLVILGTYLAFSVIISGILKLLQKNKRFYYKKSNFTAVSGLIYRVKNSANTLASIAVLSTMVIVVLTSGFSLYFGTIKMQDQLYPTDYKMSFPKKEESLDYYEKLVANALKEENKTAKINSFKSNCFIIDKNGTIITKRDSEATLEEEFGGSSFLGLYLDENSTYNFNGADAILLSDDQDYNITKIEGKDLKINKEKEENYSTKFPSTDITMTNTSKLVFKDPKLFKEVTDSLKISDDPRYDENWNITFDVDGPYDPQLKENLWKKFADKLSDQWFSLSDGKADRAELLAMYAGIFFVGIILGLGFLVSTVLAIYYKQLSEGLDDRARFKTMRQLGMTDKEAKKSISKQMGLVFFLPLVFAFIHSLFALPIITEFLKMLGLTNTGLFIKCLLAVFAAYILFYLITFKMTEKTYNNIILKER</sequence>
<comment type="similarity">
    <text evidence="6">Belongs to the ABC-4 integral membrane protein family.</text>
</comment>
<proteinExistence type="inferred from homology"/>
<dbReference type="InterPro" id="IPR003838">
    <property type="entry name" value="ABC3_permease_C"/>
</dbReference>
<dbReference type="RefSeq" id="WP_115595629.1">
    <property type="nucleotide sequence ID" value="NZ_UFTA01000002.1"/>
</dbReference>
<feature type="transmembrane region" description="Helical" evidence="6">
    <location>
        <begin position="20"/>
        <end position="42"/>
    </location>
</feature>
<keyword evidence="2 6" id="KW-1003">Cell membrane</keyword>
<evidence type="ECO:0000256" key="6">
    <source>
        <dbReference type="PIRNR" id="PIRNR018968"/>
    </source>
</evidence>
<dbReference type="PIRSF" id="PIRSF018968">
    <property type="entry name" value="ABC_permease_BceB"/>
    <property type="match status" value="1"/>
</dbReference>
<comment type="subcellular location">
    <subcellularLocation>
        <location evidence="1 6">Cell membrane</location>
        <topology evidence="1 6">Multi-pass membrane protein</topology>
    </subcellularLocation>
</comment>
<feature type="transmembrane region" description="Helical" evidence="6">
    <location>
        <begin position="48"/>
        <end position="74"/>
    </location>
</feature>
<dbReference type="AlphaFoldDB" id="A0A380WW82"/>
<dbReference type="PANTHER" id="PTHR46795">
    <property type="entry name" value="ABC TRANSPORTER PERMEASE-RELATED-RELATED"/>
    <property type="match status" value="1"/>
</dbReference>
<evidence type="ECO:0000256" key="3">
    <source>
        <dbReference type="ARBA" id="ARBA00022692"/>
    </source>
</evidence>
<organism evidence="8 9">
    <name type="scientific">Anaerococcus octavius</name>
    <dbReference type="NCBI Taxonomy" id="54007"/>
    <lineage>
        <taxon>Bacteria</taxon>
        <taxon>Bacillati</taxon>
        <taxon>Bacillota</taxon>
        <taxon>Tissierellia</taxon>
        <taxon>Tissierellales</taxon>
        <taxon>Peptoniphilaceae</taxon>
        <taxon>Anaerococcus</taxon>
    </lineage>
</organism>
<dbReference type="Proteomes" id="UP000255124">
    <property type="component" value="Unassembled WGS sequence"/>
</dbReference>
<feature type="transmembrane region" description="Helical" evidence="6">
    <location>
        <begin position="587"/>
        <end position="609"/>
    </location>
</feature>
<keyword evidence="6" id="KW-0813">Transport</keyword>
<reference evidence="8 9" key="1">
    <citation type="submission" date="2018-06" db="EMBL/GenBank/DDBJ databases">
        <authorList>
            <consortium name="Pathogen Informatics"/>
            <person name="Doyle S."/>
        </authorList>
    </citation>
    <scope>NUCLEOTIDE SEQUENCE [LARGE SCALE GENOMIC DNA]</scope>
    <source>
        <strain evidence="8 9">NCTC9810</strain>
    </source>
</reference>
<dbReference type="EMBL" id="UFTA01000002">
    <property type="protein sequence ID" value="SUU93063.1"/>
    <property type="molecule type" value="Genomic_DNA"/>
</dbReference>
<keyword evidence="4 6" id="KW-1133">Transmembrane helix</keyword>
<feature type="transmembrane region" description="Helical" evidence="6">
    <location>
        <begin position="151"/>
        <end position="174"/>
    </location>
</feature>
<evidence type="ECO:0000256" key="1">
    <source>
        <dbReference type="ARBA" id="ARBA00004651"/>
    </source>
</evidence>
<dbReference type="GO" id="GO:0005886">
    <property type="term" value="C:plasma membrane"/>
    <property type="evidence" value="ECO:0007669"/>
    <property type="project" value="UniProtKB-SubCell"/>
</dbReference>
<evidence type="ECO:0000313" key="9">
    <source>
        <dbReference type="Proteomes" id="UP000255124"/>
    </source>
</evidence>
<dbReference type="OrthoDB" id="9781780at2"/>
<feature type="transmembrane region" description="Helical" evidence="6">
    <location>
        <begin position="621"/>
        <end position="641"/>
    </location>
</feature>
<evidence type="ECO:0000256" key="2">
    <source>
        <dbReference type="ARBA" id="ARBA00022475"/>
    </source>
</evidence>
<feature type="transmembrane region" description="Helical" evidence="6">
    <location>
        <begin position="232"/>
        <end position="259"/>
    </location>
</feature>
<feature type="transmembrane region" description="Helical" evidence="6">
    <location>
        <begin position="203"/>
        <end position="220"/>
    </location>
</feature>
<evidence type="ECO:0000256" key="4">
    <source>
        <dbReference type="ARBA" id="ARBA00022989"/>
    </source>
</evidence>
<dbReference type="GO" id="GO:0055085">
    <property type="term" value="P:transmembrane transport"/>
    <property type="evidence" value="ECO:0007669"/>
    <property type="project" value="UniProtKB-UniRule"/>
</dbReference>
<keyword evidence="3 6" id="KW-0812">Transmembrane</keyword>